<accession>A0AAV4WN76</accession>
<gene>
    <name evidence="1" type="ORF">CDAR_543841</name>
</gene>
<proteinExistence type="predicted"/>
<evidence type="ECO:0000313" key="1">
    <source>
        <dbReference type="EMBL" id="GIY83401.1"/>
    </source>
</evidence>
<comment type="caution">
    <text evidence="1">The sequence shown here is derived from an EMBL/GenBank/DDBJ whole genome shotgun (WGS) entry which is preliminary data.</text>
</comment>
<sequence>MTEDLITGNTNTTMANIVKAIMKAAELNIPRVHASVLRTFKQLQSADVNYHQPGPIDIRLGVDVFGEIMLSGHLNVPRQSRSALESIFGWVILGKTKGDSQTVISNHARCNVVEFQFDKFGQLEEISNIKPYTQEEMACENHFIQTFSSDSNCQIAVKFPFRESSGELGSSRDIAMHRLHQIERRFTKFTSLSTE</sequence>
<reference evidence="1 2" key="1">
    <citation type="submission" date="2021-06" db="EMBL/GenBank/DDBJ databases">
        <title>Caerostris darwini draft genome.</title>
        <authorList>
            <person name="Kono N."/>
            <person name="Arakawa K."/>
        </authorList>
    </citation>
    <scope>NUCLEOTIDE SEQUENCE [LARGE SCALE GENOMIC DNA]</scope>
</reference>
<organism evidence="1 2">
    <name type="scientific">Caerostris darwini</name>
    <dbReference type="NCBI Taxonomy" id="1538125"/>
    <lineage>
        <taxon>Eukaryota</taxon>
        <taxon>Metazoa</taxon>
        <taxon>Ecdysozoa</taxon>
        <taxon>Arthropoda</taxon>
        <taxon>Chelicerata</taxon>
        <taxon>Arachnida</taxon>
        <taxon>Araneae</taxon>
        <taxon>Araneomorphae</taxon>
        <taxon>Entelegynae</taxon>
        <taxon>Araneoidea</taxon>
        <taxon>Araneidae</taxon>
        <taxon>Caerostris</taxon>
    </lineage>
</organism>
<dbReference type="EMBL" id="BPLQ01014821">
    <property type="protein sequence ID" value="GIY83401.1"/>
    <property type="molecule type" value="Genomic_DNA"/>
</dbReference>
<name>A0AAV4WN76_9ARAC</name>
<dbReference type="Proteomes" id="UP001054837">
    <property type="component" value="Unassembled WGS sequence"/>
</dbReference>
<dbReference type="AlphaFoldDB" id="A0AAV4WN76"/>
<protein>
    <submittedName>
        <fullName evidence="1">Uncharacterized protein LOC103569155, partial</fullName>
    </submittedName>
</protein>
<keyword evidence="2" id="KW-1185">Reference proteome</keyword>
<evidence type="ECO:0000313" key="2">
    <source>
        <dbReference type="Proteomes" id="UP001054837"/>
    </source>
</evidence>